<dbReference type="InterPro" id="IPR036457">
    <property type="entry name" value="PPM-type-like_dom_sf"/>
</dbReference>
<reference evidence="2 3" key="1">
    <citation type="submission" date="2023-07" db="EMBL/GenBank/DDBJ databases">
        <title>Genomic Encyclopedia of Type Strains, Phase IV (KMG-IV): sequencing the most valuable type-strain genomes for metagenomic binning, comparative biology and taxonomic classification.</title>
        <authorList>
            <person name="Goeker M."/>
        </authorList>
    </citation>
    <scope>NUCLEOTIDE SEQUENCE [LARGE SCALE GENOMIC DNA]</scope>
    <source>
        <strain evidence="2 3">DSM 9768</strain>
    </source>
</reference>
<evidence type="ECO:0000259" key="1">
    <source>
        <dbReference type="Pfam" id="PF13672"/>
    </source>
</evidence>
<keyword evidence="3" id="KW-1185">Reference proteome</keyword>
<accession>A0ABU0A4A4</accession>
<dbReference type="Gene3D" id="3.60.40.10">
    <property type="entry name" value="PPM-type phosphatase domain"/>
    <property type="match status" value="1"/>
</dbReference>
<sequence length="263" mass="30062">MKKLNFRSDFAEYVDEDFTTFTFNAISVRGERHQKDNEHNQDYFKCSVKSDLKYAIVADGLGSAKHSHIGSEKAVEILEEMIKASFHPLAPVSEIDIYEFNSKLLEKWKGCFLNETREYDTTLLYVIIFSHGVLTGSIGDGLILWSMKNEVVHIKEEKNSFSNQTYSLASNQALDYFKFDYTPVNFEDELPIVFILTTDGVSDDLKPDVLKQLPAYLNKELEDKGVKGMQKVLGDWIINWETENHSDDRTFCLLTIGKAGEKA</sequence>
<feature type="domain" description="PPM-type phosphatase" evidence="1">
    <location>
        <begin position="29"/>
        <end position="236"/>
    </location>
</feature>
<dbReference type="EMBL" id="JAUSUG010000035">
    <property type="protein sequence ID" value="MDQ0257847.1"/>
    <property type="molecule type" value="Genomic_DNA"/>
</dbReference>
<organism evidence="2 3">
    <name type="scientific">Evansella vedderi</name>
    <dbReference type="NCBI Taxonomy" id="38282"/>
    <lineage>
        <taxon>Bacteria</taxon>
        <taxon>Bacillati</taxon>
        <taxon>Bacillota</taxon>
        <taxon>Bacilli</taxon>
        <taxon>Bacillales</taxon>
        <taxon>Bacillaceae</taxon>
        <taxon>Evansella</taxon>
    </lineage>
</organism>
<protein>
    <submittedName>
        <fullName evidence="2">Serine/threonine protein phosphatase PrpC</fullName>
    </submittedName>
</protein>
<dbReference type="Proteomes" id="UP001230005">
    <property type="component" value="Unassembled WGS sequence"/>
</dbReference>
<evidence type="ECO:0000313" key="3">
    <source>
        <dbReference type="Proteomes" id="UP001230005"/>
    </source>
</evidence>
<evidence type="ECO:0000313" key="2">
    <source>
        <dbReference type="EMBL" id="MDQ0257847.1"/>
    </source>
</evidence>
<dbReference type="SUPFAM" id="SSF81606">
    <property type="entry name" value="PP2C-like"/>
    <property type="match status" value="1"/>
</dbReference>
<comment type="caution">
    <text evidence="2">The sequence shown here is derived from an EMBL/GenBank/DDBJ whole genome shotgun (WGS) entry which is preliminary data.</text>
</comment>
<gene>
    <name evidence="2" type="ORF">J2S74_005310</name>
</gene>
<dbReference type="RefSeq" id="WP_307332225.1">
    <property type="nucleotide sequence ID" value="NZ_JAUSUG010000035.1"/>
</dbReference>
<dbReference type="Pfam" id="PF13672">
    <property type="entry name" value="PP2C_2"/>
    <property type="match status" value="1"/>
</dbReference>
<dbReference type="InterPro" id="IPR001932">
    <property type="entry name" value="PPM-type_phosphatase-like_dom"/>
</dbReference>
<name>A0ABU0A4A4_9BACI</name>
<proteinExistence type="predicted"/>